<accession>A0A8D8H9N5</accession>
<keyword evidence="1" id="KW-0472">Membrane</keyword>
<dbReference type="EMBL" id="HBUE01202824">
    <property type="protein sequence ID" value="CAG6530683.1"/>
    <property type="molecule type" value="Transcribed_RNA"/>
</dbReference>
<sequence>MILPPLQRVCVGDVVPRVDLLILLLAKRDKLWRVFLTRVGRSAPTERVPNSAPVPRLHHLDGSLHVGPHQLPQTGAKLFDAVGADKPHAEPLVRRHLLGAVLSLKHPEETPDGAVRRADGFIGHFLLLVLLGVAVSVVVHAGGLALRSF</sequence>
<evidence type="ECO:0000313" key="2">
    <source>
        <dbReference type="EMBL" id="CAG6530683.1"/>
    </source>
</evidence>
<organism evidence="2">
    <name type="scientific">Culex pipiens</name>
    <name type="common">House mosquito</name>
    <dbReference type="NCBI Taxonomy" id="7175"/>
    <lineage>
        <taxon>Eukaryota</taxon>
        <taxon>Metazoa</taxon>
        <taxon>Ecdysozoa</taxon>
        <taxon>Arthropoda</taxon>
        <taxon>Hexapoda</taxon>
        <taxon>Insecta</taxon>
        <taxon>Pterygota</taxon>
        <taxon>Neoptera</taxon>
        <taxon>Endopterygota</taxon>
        <taxon>Diptera</taxon>
        <taxon>Nematocera</taxon>
        <taxon>Culicoidea</taxon>
        <taxon>Culicidae</taxon>
        <taxon>Culicinae</taxon>
        <taxon>Culicini</taxon>
        <taxon>Culex</taxon>
        <taxon>Culex</taxon>
    </lineage>
</organism>
<dbReference type="EMBL" id="HBUE01034687">
    <property type="protein sequence ID" value="CAG6458322.1"/>
    <property type="molecule type" value="Transcribed_RNA"/>
</dbReference>
<keyword evidence="1" id="KW-1133">Transmembrane helix</keyword>
<proteinExistence type="predicted"/>
<dbReference type="EMBL" id="HBUE01309012">
    <property type="protein sequence ID" value="CAG6582516.1"/>
    <property type="molecule type" value="Transcribed_RNA"/>
</dbReference>
<evidence type="ECO:0000256" key="1">
    <source>
        <dbReference type="SAM" id="Phobius"/>
    </source>
</evidence>
<dbReference type="AlphaFoldDB" id="A0A8D8H9N5"/>
<name>A0A8D8H9N5_CULPI</name>
<protein>
    <submittedName>
        <fullName evidence="2">(northern house mosquito) hypothetical protein</fullName>
    </submittedName>
</protein>
<feature type="transmembrane region" description="Helical" evidence="1">
    <location>
        <begin position="125"/>
        <end position="146"/>
    </location>
</feature>
<reference evidence="2" key="1">
    <citation type="submission" date="2021-05" db="EMBL/GenBank/DDBJ databases">
        <authorList>
            <person name="Alioto T."/>
            <person name="Alioto T."/>
            <person name="Gomez Garrido J."/>
        </authorList>
    </citation>
    <scope>NUCLEOTIDE SEQUENCE</scope>
</reference>
<keyword evidence="1" id="KW-0812">Transmembrane</keyword>